<dbReference type="Proteomes" id="UP001338125">
    <property type="component" value="Unassembled WGS sequence"/>
</dbReference>
<keyword evidence="2" id="KW-1133">Transmembrane helix</keyword>
<reference evidence="4 5" key="1">
    <citation type="submission" date="2024-01" db="EMBL/GenBank/DDBJ databases">
        <title>Complete genome of Cladobotryum mycophilum ATHUM6906.</title>
        <authorList>
            <person name="Christinaki A.C."/>
            <person name="Myridakis A.I."/>
            <person name="Kouvelis V.N."/>
        </authorList>
    </citation>
    <scope>NUCLEOTIDE SEQUENCE [LARGE SCALE GENOMIC DNA]</scope>
    <source>
        <strain evidence="4 5">ATHUM6906</strain>
    </source>
</reference>
<evidence type="ECO:0000256" key="2">
    <source>
        <dbReference type="SAM" id="Phobius"/>
    </source>
</evidence>
<accession>A0ABR0SNG0</accession>
<protein>
    <recommendedName>
        <fullName evidence="6">Mid2 domain-containing protein</fullName>
    </recommendedName>
</protein>
<gene>
    <name evidence="4" type="ORF">PT974_07135</name>
</gene>
<feature type="compositionally biased region" description="Basic and acidic residues" evidence="1">
    <location>
        <begin position="216"/>
        <end position="229"/>
    </location>
</feature>
<feature type="signal peptide" evidence="3">
    <location>
        <begin position="1"/>
        <end position="18"/>
    </location>
</feature>
<evidence type="ECO:0000313" key="4">
    <source>
        <dbReference type="EMBL" id="KAK5993699.1"/>
    </source>
</evidence>
<keyword evidence="3" id="KW-0732">Signal</keyword>
<feature type="region of interest" description="Disordered" evidence="1">
    <location>
        <begin position="216"/>
        <end position="273"/>
    </location>
</feature>
<feature type="chain" id="PRO_5047246129" description="Mid2 domain-containing protein" evidence="3">
    <location>
        <begin position="19"/>
        <end position="273"/>
    </location>
</feature>
<organism evidence="4 5">
    <name type="scientific">Cladobotryum mycophilum</name>
    <dbReference type="NCBI Taxonomy" id="491253"/>
    <lineage>
        <taxon>Eukaryota</taxon>
        <taxon>Fungi</taxon>
        <taxon>Dikarya</taxon>
        <taxon>Ascomycota</taxon>
        <taxon>Pezizomycotina</taxon>
        <taxon>Sordariomycetes</taxon>
        <taxon>Hypocreomycetidae</taxon>
        <taxon>Hypocreales</taxon>
        <taxon>Hypocreaceae</taxon>
        <taxon>Cladobotryum</taxon>
    </lineage>
</organism>
<evidence type="ECO:0000313" key="5">
    <source>
        <dbReference type="Proteomes" id="UP001338125"/>
    </source>
</evidence>
<evidence type="ECO:0000256" key="3">
    <source>
        <dbReference type="SAM" id="SignalP"/>
    </source>
</evidence>
<comment type="caution">
    <text evidence="4">The sequence shown here is derived from an EMBL/GenBank/DDBJ whole genome shotgun (WGS) entry which is preliminary data.</text>
</comment>
<feature type="compositionally biased region" description="Low complexity" evidence="1">
    <location>
        <begin position="256"/>
        <end position="267"/>
    </location>
</feature>
<feature type="compositionally biased region" description="Polar residues" evidence="1">
    <location>
        <begin position="124"/>
        <end position="165"/>
    </location>
</feature>
<sequence>MLAFYLTRCLAFVRLATATDKVQASFTFPVQKGLLFYEQDTVNVSYTSNISNASLWTFCWEGNNHNTLATLKMIQKAQPFNGSELIQVNFNINSDECWFNLRDNNTQGSEGVNNVPFSLTSNQRSQTTIRLTGPATTSAASTLGHSPTASATTTTGKNSLKTSHSGDGDGAGAGGLSAGAKAGIGVGVSLGAIGAAAALAGAVLLARRRWRGKQDDAVASHDEKGHEAYDNGVSKHGGLQLPVEAGAVPPPPPPQELAAQEAPQELPGWSPQR</sequence>
<evidence type="ECO:0008006" key="6">
    <source>
        <dbReference type="Google" id="ProtNLM"/>
    </source>
</evidence>
<feature type="transmembrane region" description="Helical" evidence="2">
    <location>
        <begin position="184"/>
        <end position="206"/>
    </location>
</feature>
<proteinExistence type="predicted"/>
<name>A0ABR0SNG0_9HYPO</name>
<dbReference type="EMBL" id="JAVFKD010000012">
    <property type="protein sequence ID" value="KAK5993699.1"/>
    <property type="molecule type" value="Genomic_DNA"/>
</dbReference>
<keyword evidence="2" id="KW-0812">Transmembrane</keyword>
<evidence type="ECO:0000256" key="1">
    <source>
        <dbReference type="SAM" id="MobiDB-lite"/>
    </source>
</evidence>
<keyword evidence="5" id="KW-1185">Reference proteome</keyword>
<feature type="region of interest" description="Disordered" evidence="1">
    <location>
        <begin position="124"/>
        <end position="166"/>
    </location>
</feature>
<keyword evidence="2" id="KW-0472">Membrane</keyword>